<dbReference type="GO" id="GO:0006629">
    <property type="term" value="P:lipid metabolic process"/>
    <property type="evidence" value="ECO:0007669"/>
    <property type="project" value="InterPro"/>
</dbReference>
<evidence type="ECO:0000259" key="2">
    <source>
        <dbReference type="Pfam" id="PF04608"/>
    </source>
</evidence>
<dbReference type="SUPFAM" id="SSF101307">
    <property type="entry name" value="YutG-like"/>
    <property type="match status" value="1"/>
</dbReference>
<dbReference type="PANTHER" id="PTHR36305:SF1">
    <property type="entry name" value="PHOSPHATIDYLGLYCEROPHOSPHATASE A"/>
    <property type="match status" value="1"/>
</dbReference>
<keyword evidence="1" id="KW-0812">Transmembrane</keyword>
<reference evidence="3" key="1">
    <citation type="journal article" date="2015" name="Nature">
        <title>Complex archaea that bridge the gap between prokaryotes and eukaryotes.</title>
        <authorList>
            <person name="Spang A."/>
            <person name="Saw J.H."/>
            <person name="Jorgensen S.L."/>
            <person name="Zaremba-Niedzwiedzka K."/>
            <person name="Martijn J."/>
            <person name="Lind A.E."/>
            <person name="van Eijk R."/>
            <person name="Schleper C."/>
            <person name="Guy L."/>
            <person name="Ettema T.J."/>
        </authorList>
    </citation>
    <scope>NUCLEOTIDE SEQUENCE</scope>
</reference>
<dbReference type="PROSITE" id="PS51257">
    <property type="entry name" value="PROKAR_LIPOPROTEIN"/>
    <property type="match status" value="1"/>
</dbReference>
<feature type="domain" description="YutG/PgpA" evidence="2">
    <location>
        <begin position="13"/>
        <end position="150"/>
    </location>
</feature>
<evidence type="ECO:0000256" key="1">
    <source>
        <dbReference type="SAM" id="Phobius"/>
    </source>
</evidence>
<proteinExistence type="predicted"/>
<evidence type="ECO:0000313" key="3">
    <source>
        <dbReference type="EMBL" id="KKM26848.1"/>
    </source>
</evidence>
<dbReference type="EMBL" id="LAZR01012437">
    <property type="protein sequence ID" value="KKM26848.1"/>
    <property type="molecule type" value="Genomic_DNA"/>
</dbReference>
<keyword evidence="1" id="KW-0472">Membrane</keyword>
<sequence>MPIIDKDRFLALFATLGPVGHVPFAPGTVGTLACVPFVWMLGALNAHWTFYLTLTLVVIVIGTIASSKAEEILGKKDPSSVVIDEFAGYMVAMALLPATVGYLIAGFFLFRFFDIVKPPPIRSLERLGGGPGIMADDLLAGIITSAILHAWRLMGQIG</sequence>
<comment type="caution">
    <text evidence="3">The sequence shown here is derived from an EMBL/GenBank/DDBJ whole genome shotgun (WGS) entry which is preliminary data.</text>
</comment>
<dbReference type="PANTHER" id="PTHR36305">
    <property type="entry name" value="PHOSPHATIDYLGLYCEROPHOSPHATASE A"/>
    <property type="match status" value="1"/>
</dbReference>
<feature type="transmembrane region" description="Helical" evidence="1">
    <location>
        <begin position="48"/>
        <end position="65"/>
    </location>
</feature>
<dbReference type="InterPro" id="IPR007686">
    <property type="entry name" value="YutG/PgpA"/>
</dbReference>
<protein>
    <recommendedName>
        <fullName evidence="2">YutG/PgpA domain-containing protein</fullName>
    </recommendedName>
</protein>
<dbReference type="Pfam" id="PF04608">
    <property type="entry name" value="PgpA"/>
    <property type="match status" value="1"/>
</dbReference>
<dbReference type="GO" id="GO:0008962">
    <property type="term" value="F:phosphatidylglycerophosphatase activity"/>
    <property type="evidence" value="ECO:0007669"/>
    <property type="project" value="InterPro"/>
</dbReference>
<dbReference type="AlphaFoldDB" id="A0A0F9KXV7"/>
<keyword evidence="1" id="KW-1133">Transmembrane helix</keyword>
<accession>A0A0F9KXV7</accession>
<dbReference type="InterPro" id="IPR036681">
    <property type="entry name" value="PgpA-like_sf"/>
</dbReference>
<dbReference type="CDD" id="cd06971">
    <property type="entry name" value="PgpA"/>
    <property type="match status" value="1"/>
</dbReference>
<gene>
    <name evidence="3" type="ORF">LCGC14_1580650</name>
</gene>
<feature type="transmembrane region" description="Helical" evidence="1">
    <location>
        <begin position="86"/>
        <end position="113"/>
    </location>
</feature>
<dbReference type="InterPro" id="IPR026037">
    <property type="entry name" value="PgpA"/>
</dbReference>
<organism evidence="3">
    <name type="scientific">marine sediment metagenome</name>
    <dbReference type="NCBI Taxonomy" id="412755"/>
    <lineage>
        <taxon>unclassified sequences</taxon>
        <taxon>metagenomes</taxon>
        <taxon>ecological metagenomes</taxon>
    </lineage>
</organism>
<dbReference type="PIRSF" id="PIRSF006162">
    <property type="entry name" value="PgpA"/>
    <property type="match status" value="1"/>
</dbReference>
<feature type="transmembrane region" description="Helical" evidence="1">
    <location>
        <begin position="9"/>
        <end position="42"/>
    </location>
</feature>
<name>A0A0F9KXV7_9ZZZZ</name>